<proteinExistence type="predicted"/>
<dbReference type="EMBL" id="JBHTLJ010000002">
    <property type="protein sequence ID" value="MFD1162397.1"/>
    <property type="molecule type" value="Genomic_DNA"/>
</dbReference>
<dbReference type="SUPFAM" id="SSF52266">
    <property type="entry name" value="SGNH hydrolase"/>
    <property type="match status" value="1"/>
</dbReference>
<evidence type="ECO:0000313" key="1">
    <source>
        <dbReference type="EMBL" id="MFD1162397.1"/>
    </source>
</evidence>
<sequence length="229" mass="26138">MLNKGVLLLLCCLILGCVNQTDKENGITINENTEWTRSWIVNTNDSKLPKVLIVGDSHVERYYGIVASNLESYASCSKFTTSKSLGDPIFIEQLELVLKQYTFDVISFNNGLHGEDYPIEAYSKYVPIAYNLLNKNAKKSVIWVNSTAIRDKNNLNEFAPRNKQIIERNKYLTNFTKENNIPLIDFYSNTAHNLNYYTNDGVHFNNEGVKIEATLITQEIAKKLNLNLE</sequence>
<keyword evidence="2" id="KW-1185">Reference proteome</keyword>
<gene>
    <name evidence="1" type="ORF">ACFQ2E_08205</name>
</gene>
<dbReference type="GO" id="GO:0016787">
    <property type="term" value="F:hydrolase activity"/>
    <property type="evidence" value="ECO:0007669"/>
    <property type="project" value="UniProtKB-KW"/>
</dbReference>
<protein>
    <submittedName>
        <fullName evidence="1">SGNH/GDSL hydrolase family protein</fullName>
    </submittedName>
</protein>
<organism evidence="1 2">
    <name type="scientific">Hwangdonia seohaensis</name>
    <dbReference type="NCBI Taxonomy" id="1240727"/>
    <lineage>
        <taxon>Bacteria</taxon>
        <taxon>Pseudomonadati</taxon>
        <taxon>Bacteroidota</taxon>
        <taxon>Flavobacteriia</taxon>
        <taxon>Flavobacteriales</taxon>
        <taxon>Flavobacteriaceae</taxon>
        <taxon>Hwangdonia</taxon>
    </lineage>
</organism>
<dbReference type="RefSeq" id="WP_311938706.1">
    <property type="nucleotide sequence ID" value="NZ_JAVSCK010000002.1"/>
</dbReference>
<reference evidence="2" key="1">
    <citation type="journal article" date="2019" name="Int. J. Syst. Evol. Microbiol.">
        <title>The Global Catalogue of Microorganisms (GCM) 10K type strain sequencing project: providing services to taxonomists for standard genome sequencing and annotation.</title>
        <authorList>
            <consortium name="The Broad Institute Genomics Platform"/>
            <consortium name="The Broad Institute Genome Sequencing Center for Infectious Disease"/>
            <person name="Wu L."/>
            <person name="Ma J."/>
        </authorList>
    </citation>
    <scope>NUCLEOTIDE SEQUENCE [LARGE SCALE GENOMIC DNA]</scope>
    <source>
        <strain evidence="2">CCUG 63246</strain>
    </source>
</reference>
<evidence type="ECO:0000313" key="2">
    <source>
        <dbReference type="Proteomes" id="UP001597163"/>
    </source>
</evidence>
<dbReference type="Gene3D" id="3.40.50.1110">
    <property type="entry name" value="SGNH hydrolase"/>
    <property type="match status" value="1"/>
</dbReference>
<dbReference type="CDD" id="cd00229">
    <property type="entry name" value="SGNH_hydrolase"/>
    <property type="match status" value="1"/>
</dbReference>
<comment type="caution">
    <text evidence="1">The sequence shown here is derived from an EMBL/GenBank/DDBJ whole genome shotgun (WGS) entry which is preliminary data.</text>
</comment>
<name>A0ABW3RCD2_9FLAO</name>
<dbReference type="InterPro" id="IPR036514">
    <property type="entry name" value="SGNH_hydro_sf"/>
</dbReference>
<keyword evidence="1" id="KW-0378">Hydrolase</keyword>
<accession>A0ABW3RCD2</accession>
<dbReference type="PROSITE" id="PS51257">
    <property type="entry name" value="PROKAR_LIPOPROTEIN"/>
    <property type="match status" value="1"/>
</dbReference>
<dbReference type="Proteomes" id="UP001597163">
    <property type="component" value="Unassembled WGS sequence"/>
</dbReference>